<protein>
    <submittedName>
        <fullName evidence="6">MBL fold metallo-hydrolase</fullName>
    </submittedName>
</protein>
<feature type="domain" description="Metallo-beta-lactamase" evidence="5">
    <location>
        <begin position="56"/>
        <end position="270"/>
    </location>
</feature>
<dbReference type="InterPro" id="IPR001279">
    <property type="entry name" value="Metallo-B-lactamas"/>
</dbReference>
<dbReference type="RefSeq" id="WP_268880838.1">
    <property type="nucleotide sequence ID" value="NZ_CP114029.1"/>
</dbReference>
<dbReference type="PANTHER" id="PTHR42978:SF6">
    <property type="entry name" value="QUORUM-QUENCHING LACTONASE YTNP-RELATED"/>
    <property type="match status" value="1"/>
</dbReference>
<dbReference type="Proteomes" id="UP001164020">
    <property type="component" value="Chromosome"/>
</dbReference>
<proteinExistence type="inferred from homology"/>
<keyword evidence="4" id="KW-0862">Zinc</keyword>
<keyword evidence="3" id="KW-0378">Hydrolase</keyword>
<dbReference type="Gene3D" id="3.60.15.10">
    <property type="entry name" value="Ribonuclease Z/Hydroxyacylglutathione hydrolase-like"/>
    <property type="match status" value="1"/>
</dbReference>
<accession>A0ABY7BWY6</accession>
<comment type="similarity">
    <text evidence="1">Belongs to the metallo-beta-lactamase superfamily.</text>
</comment>
<evidence type="ECO:0000256" key="4">
    <source>
        <dbReference type="ARBA" id="ARBA00022833"/>
    </source>
</evidence>
<evidence type="ECO:0000259" key="5">
    <source>
        <dbReference type="SMART" id="SM00849"/>
    </source>
</evidence>
<gene>
    <name evidence="6" type="ORF">OH818_24010</name>
</gene>
<keyword evidence="2" id="KW-0479">Metal-binding</keyword>
<evidence type="ECO:0000256" key="2">
    <source>
        <dbReference type="ARBA" id="ARBA00022723"/>
    </source>
</evidence>
<dbReference type="CDD" id="cd16277">
    <property type="entry name" value="metallo-hydrolase-like_MBL-fold"/>
    <property type="match status" value="1"/>
</dbReference>
<dbReference type="Pfam" id="PF00753">
    <property type="entry name" value="Lactamase_B"/>
    <property type="match status" value="1"/>
</dbReference>
<dbReference type="EMBL" id="CP114029">
    <property type="protein sequence ID" value="WAP68362.1"/>
    <property type="molecule type" value="Genomic_DNA"/>
</dbReference>
<evidence type="ECO:0000256" key="1">
    <source>
        <dbReference type="ARBA" id="ARBA00007749"/>
    </source>
</evidence>
<name>A0ABY7BWY6_9HYPH</name>
<dbReference type="PANTHER" id="PTHR42978">
    <property type="entry name" value="QUORUM-QUENCHING LACTONASE YTNP-RELATED-RELATED"/>
    <property type="match status" value="1"/>
</dbReference>
<evidence type="ECO:0000313" key="6">
    <source>
        <dbReference type="EMBL" id="WAP68362.1"/>
    </source>
</evidence>
<evidence type="ECO:0000256" key="3">
    <source>
        <dbReference type="ARBA" id="ARBA00022801"/>
    </source>
</evidence>
<organism evidence="6 7">
    <name type="scientific">Jiella pelagia</name>
    <dbReference type="NCBI Taxonomy" id="2986949"/>
    <lineage>
        <taxon>Bacteria</taxon>
        <taxon>Pseudomonadati</taxon>
        <taxon>Pseudomonadota</taxon>
        <taxon>Alphaproteobacteria</taxon>
        <taxon>Hyphomicrobiales</taxon>
        <taxon>Aurantimonadaceae</taxon>
        <taxon>Jiella</taxon>
    </lineage>
</organism>
<sequence>MLKLGSATLGKIVDLDPFVLPFDLLLPGRAMSELAHDAALLAPNHVDFDARTILLSLHSFLLRVGGLTILIDSCVGEDKPRPRREDWNRRRATGYLERLAAAGLSPADVDLVMCTHLHADHIGWNTRLENGRFVPTFPKARYVVGRRELDHWQRAESDRPGFHNHGAFADSMLPVIEAGQVEAVDDGIALFAGAEIVPLAGHSPGQIGLDLACGDGSHALFCGDALHSPIHVLKPEWNSRFCFDEAAAAQLRHALLDRAAEDDTLLLPAHLRGAYGMRIRRRGEGFYPVMV</sequence>
<keyword evidence="7" id="KW-1185">Reference proteome</keyword>
<dbReference type="SUPFAM" id="SSF56281">
    <property type="entry name" value="Metallo-hydrolase/oxidoreductase"/>
    <property type="match status" value="1"/>
</dbReference>
<evidence type="ECO:0000313" key="7">
    <source>
        <dbReference type="Proteomes" id="UP001164020"/>
    </source>
</evidence>
<dbReference type="InterPro" id="IPR036866">
    <property type="entry name" value="RibonucZ/Hydroxyglut_hydro"/>
</dbReference>
<dbReference type="SMART" id="SM00849">
    <property type="entry name" value="Lactamase_B"/>
    <property type="match status" value="1"/>
</dbReference>
<reference evidence="6" key="1">
    <citation type="submission" date="2022-12" db="EMBL/GenBank/DDBJ databases">
        <title>Jiella pelagia sp. nov., isolated from phosphonate enriched culture of Northwest Pacific surface seawater.</title>
        <authorList>
            <person name="Shin D.Y."/>
            <person name="Hwang C.Y."/>
        </authorList>
    </citation>
    <scope>NUCLEOTIDE SEQUENCE</scope>
    <source>
        <strain evidence="6">HL-NP1</strain>
    </source>
</reference>
<dbReference type="InterPro" id="IPR051013">
    <property type="entry name" value="MBL_superfamily_lactonases"/>
</dbReference>